<evidence type="ECO:0000256" key="4">
    <source>
        <dbReference type="ARBA" id="ARBA00022960"/>
    </source>
</evidence>
<feature type="signal peptide" evidence="8">
    <location>
        <begin position="1"/>
        <end position="19"/>
    </location>
</feature>
<name>A0ABW5YFX2_9SPHI</name>
<organism evidence="10 11">
    <name type="scientific">Mucilaginibacter ximonensis</name>
    <dbReference type="NCBI Taxonomy" id="538021"/>
    <lineage>
        <taxon>Bacteria</taxon>
        <taxon>Pseudomonadati</taxon>
        <taxon>Bacteroidota</taxon>
        <taxon>Sphingobacteriia</taxon>
        <taxon>Sphingobacteriales</taxon>
        <taxon>Sphingobacteriaceae</taxon>
        <taxon>Mucilaginibacter</taxon>
    </lineage>
</organism>
<dbReference type="EMBL" id="JBHUPD010000003">
    <property type="protein sequence ID" value="MFD2874193.1"/>
    <property type="molecule type" value="Genomic_DNA"/>
</dbReference>
<dbReference type="PROSITE" id="PS52029">
    <property type="entry name" value="LD_TPASE"/>
    <property type="match status" value="1"/>
</dbReference>
<dbReference type="InterPro" id="IPR005490">
    <property type="entry name" value="LD_TPept_cat_dom"/>
</dbReference>
<keyword evidence="3" id="KW-0808">Transferase</keyword>
<keyword evidence="8" id="KW-0732">Signal</keyword>
<evidence type="ECO:0000256" key="6">
    <source>
        <dbReference type="ARBA" id="ARBA00023316"/>
    </source>
</evidence>
<comment type="similarity">
    <text evidence="2">Belongs to the YkuD family.</text>
</comment>
<evidence type="ECO:0000256" key="2">
    <source>
        <dbReference type="ARBA" id="ARBA00005992"/>
    </source>
</evidence>
<proteinExistence type="inferred from homology"/>
<dbReference type="InterPro" id="IPR038063">
    <property type="entry name" value="Transpep_catalytic_dom"/>
</dbReference>
<gene>
    <name evidence="10" type="ORF">ACFS5N_17050</name>
</gene>
<dbReference type="InterPro" id="IPR045380">
    <property type="entry name" value="LD_TPept_scaffold_dom"/>
</dbReference>
<accession>A0ABW5YFX2</accession>
<evidence type="ECO:0000256" key="5">
    <source>
        <dbReference type="ARBA" id="ARBA00022984"/>
    </source>
</evidence>
<evidence type="ECO:0000259" key="9">
    <source>
        <dbReference type="PROSITE" id="PS52029"/>
    </source>
</evidence>
<dbReference type="CDD" id="cd16913">
    <property type="entry name" value="YkuD_like"/>
    <property type="match status" value="1"/>
</dbReference>
<evidence type="ECO:0000256" key="7">
    <source>
        <dbReference type="PROSITE-ProRule" id="PRU01373"/>
    </source>
</evidence>
<reference evidence="11" key="1">
    <citation type="journal article" date="2019" name="Int. J. Syst. Evol. Microbiol.">
        <title>The Global Catalogue of Microorganisms (GCM) 10K type strain sequencing project: providing services to taxonomists for standard genome sequencing and annotation.</title>
        <authorList>
            <consortium name="The Broad Institute Genomics Platform"/>
            <consortium name="The Broad Institute Genome Sequencing Center for Infectious Disease"/>
            <person name="Wu L."/>
            <person name="Ma J."/>
        </authorList>
    </citation>
    <scope>NUCLEOTIDE SEQUENCE [LARGE SCALE GENOMIC DNA]</scope>
    <source>
        <strain evidence="11">KCTC 22437</strain>
    </source>
</reference>
<dbReference type="SUPFAM" id="SSF141523">
    <property type="entry name" value="L,D-transpeptidase catalytic domain-like"/>
    <property type="match status" value="1"/>
</dbReference>
<comment type="pathway">
    <text evidence="1 7">Cell wall biogenesis; peptidoglycan biosynthesis.</text>
</comment>
<protein>
    <submittedName>
        <fullName evidence="10">L,D-transpeptidase family protein</fullName>
    </submittedName>
</protein>
<keyword evidence="5 7" id="KW-0573">Peptidoglycan synthesis</keyword>
<keyword evidence="4 7" id="KW-0133">Cell shape</keyword>
<evidence type="ECO:0000256" key="8">
    <source>
        <dbReference type="SAM" id="SignalP"/>
    </source>
</evidence>
<dbReference type="RefSeq" id="WP_377188378.1">
    <property type="nucleotide sequence ID" value="NZ_JBHUPD010000003.1"/>
</dbReference>
<keyword evidence="11" id="KW-1185">Reference proteome</keyword>
<dbReference type="PANTHER" id="PTHR41533:SF2">
    <property type="entry name" value="BLR7131 PROTEIN"/>
    <property type="match status" value="1"/>
</dbReference>
<dbReference type="Gene3D" id="2.40.440.10">
    <property type="entry name" value="L,D-transpeptidase catalytic domain-like"/>
    <property type="match status" value="1"/>
</dbReference>
<feature type="domain" description="L,D-TPase catalytic" evidence="9">
    <location>
        <begin position="254"/>
        <end position="447"/>
    </location>
</feature>
<evidence type="ECO:0000256" key="1">
    <source>
        <dbReference type="ARBA" id="ARBA00004752"/>
    </source>
</evidence>
<feature type="active site" description="Nucleophile" evidence="7">
    <location>
        <position position="424"/>
    </location>
</feature>
<feature type="active site" description="Proton donor/acceptor" evidence="7">
    <location>
        <position position="405"/>
    </location>
</feature>
<dbReference type="InterPro" id="IPR052905">
    <property type="entry name" value="LD-transpeptidase_YkuD-like"/>
</dbReference>
<dbReference type="Proteomes" id="UP001597557">
    <property type="component" value="Unassembled WGS sequence"/>
</dbReference>
<dbReference type="Pfam" id="PF20142">
    <property type="entry name" value="Scaffold"/>
    <property type="match status" value="1"/>
</dbReference>
<keyword evidence="6 7" id="KW-0961">Cell wall biogenesis/degradation</keyword>
<evidence type="ECO:0000313" key="11">
    <source>
        <dbReference type="Proteomes" id="UP001597557"/>
    </source>
</evidence>
<feature type="chain" id="PRO_5047463298" evidence="8">
    <location>
        <begin position="20"/>
        <end position="505"/>
    </location>
</feature>
<dbReference type="PANTHER" id="PTHR41533">
    <property type="entry name" value="L,D-TRANSPEPTIDASE HI_1667-RELATED"/>
    <property type="match status" value="1"/>
</dbReference>
<sequence>MITSTKTYIKLCIMLLAAALLFPGCKKSRSDMGQTLYKKTKNKVFKDVTPDGLAEVFQKVLADEKHNLTYGTFISNFYEQNGYDPVFVMDHIFNKDLNTAVTYYQNAAQHGLDPELFKASEIAQLVNKFYDKKGIKTLDEAYHDIAELEILSANSLLRYSNALQYGVINPKSIYVRYYIPTPRPDTNGMTKVFQVTDLKAYLDSIQPKSPEYITLQKALAAGSAADGFSPEETKRLLIVNLERLRWRNMPDAGKFVKVNIPAFQLDVMQNGKSALNMKVCVGQGRNSNYSESLMNYSDTGKTDKPNRHSTPQLSSLIHSVEVNPVWNIPQSIANKEIIVEAKKDRYYLENKGINVYKDGKLVDPDDIDWDTATAADYEFKQKPGDDNSLGKIKFLFNNQSSVYLHDTPAKNAFGMSMRAISHGCVRLGDPKGLALNLFGEGPKFDLISKDMELDKPEPTSVTLSPKVPVLITYQTAWTDNSGNLKAARDVYGLDIVLYNALATLK</sequence>
<dbReference type="Pfam" id="PF03734">
    <property type="entry name" value="YkuD"/>
    <property type="match status" value="1"/>
</dbReference>
<evidence type="ECO:0000256" key="3">
    <source>
        <dbReference type="ARBA" id="ARBA00022679"/>
    </source>
</evidence>
<evidence type="ECO:0000313" key="10">
    <source>
        <dbReference type="EMBL" id="MFD2874193.1"/>
    </source>
</evidence>
<comment type="caution">
    <text evidence="10">The sequence shown here is derived from an EMBL/GenBank/DDBJ whole genome shotgun (WGS) entry which is preliminary data.</text>
</comment>